<reference evidence="5 6" key="1">
    <citation type="journal article" date="2013" name="Genome Announc.">
        <title>Draft genome sequence of an Actinobacterium, Brachybacterium muris strain UCD-AY4.</title>
        <authorList>
            <person name="Lo J.R."/>
            <person name="Lang J.M."/>
            <person name="Darling A.E."/>
            <person name="Eisen J.A."/>
            <person name="Coil D.A."/>
        </authorList>
    </citation>
    <scope>NUCLEOTIDE SEQUENCE [LARGE SCALE GENOMIC DNA]</scope>
    <source>
        <strain evidence="5 6">UCD-AY4</strain>
    </source>
</reference>
<dbReference type="CDD" id="cd10917">
    <property type="entry name" value="CE4_NodB_like_6s_7s"/>
    <property type="match status" value="1"/>
</dbReference>
<feature type="region of interest" description="Disordered" evidence="3">
    <location>
        <begin position="27"/>
        <end position="56"/>
    </location>
</feature>
<name>A0A022L1L5_9MICO</name>
<evidence type="ECO:0000313" key="6">
    <source>
        <dbReference type="Proteomes" id="UP000019754"/>
    </source>
</evidence>
<proteinExistence type="predicted"/>
<dbReference type="InterPro" id="IPR002509">
    <property type="entry name" value="NODB_dom"/>
</dbReference>
<dbReference type="AlphaFoldDB" id="A0A022L1L5"/>
<keyword evidence="2" id="KW-0378">Hydrolase</keyword>
<feature type="compositionally biased region" description="Gly residues" evidence="3">
    <location>
        <begin position="32"/>
        <end position="43"/>
    </location>
</feature>
<evidence type="ECO:0000313" key="5">
    <source>
        <dbReference type="EMBL" id="EYT51267.1"/>
    </source>
</evidence>
<dbReference type="Gene3D" id="3.20.20.370">
    <property type="entry name" value="Glycoside hydrolase/deacetylase"/>
    <property type="match status" value="1"/>
</dbReference>
<accession>A0A022L1L5</accession>
<dbReference type="EMBL" id="AORC01000002">
    <property type="protein sequence ID" value="EYT51267.1"/>
    <property type="molecule type" value="Genomic_DNA"/>
</dbReference>
<dbReference type="InterPro" id="IPR011330">
    <property type="entry name" value="Glyco_hydro/deAcase_b/a-brl"/>
</dbReference>
<dbReference type="RefSeq" id="WP_017824491.1">
    <property type="nucleotide sequence ID" value="NZ_KB403091.1"/>
</dbReference>
<dbReference type="GO" id="GO:0016810">
    <property type="term" value="F:hydrolase activity, acting on carbon-nitrogen (but not peptide) bonds"/>
    <property type="evidence" value="ECO:0007669"/>
    <property type="project" value="InterPro"/>
</dbReference>
<dbReference type="GO" id="GO:0016020">
    <property type="term" value="C:membrane"/>
    <property type="evidence" value="ECO:0007669"/>
    <property type="project" value="TreeGrafter"/>
</dbReference>
<dbReference type="HOGENOM" id="CLU_037608_2_0_11"/>
<dbReference type="Proteomes" id="UP000019754">
    <property type="component" value="Unassembled WGS sequence"/>
</dbReference>
<evidence type="ECO:0000259" key="4">
    <source>
        <dbReference type="PROSITE" id="PS51677"/>
    </source>
</evidence>
<dbReference type="PANTHER" id="PTHR10587:SF133">
    <property type="entry name" value="CHITIN DEACETYLASE 1-RELATED"/>
    <property type="match status" value="1"/>
</dbReference>
<evidence type="ECO:0000256" key="2">
    <source>
        <dbReference type="ARBA" id="ARBA00022801"/>
    </source>
</evidence>
<feature type="region of interest" description="Disordered" evidence="3">
    <location>
        <begin position="269"/>
        <end position="333"/>
    </location>
</feature>
<sequence>MLRSSAIGACTLGAGAVLSACTGDRSWPDTGSDGGGASGGDPGAGRKARTSAPPGSQQIARTLVTTLEEHSSLVRDLQRVDLSGTLGAPVTYPRPAGARGLAEALDVTTSKLLRESRFRDAGKGAAPTVSARMIVSAASVLGVLLDVVDADGPSVAAVWHRAEGDRAVTSPALIRSEQWGELVERAWDSARSVPGLDVEGTIAQLQEQPRPWGNGPAIIPDADGALRLLFPAAPYAKGHGEALVEVPAAHGATLLSELGKQIRAAIAEPDEFDPGQVTVPMPEDHHGEDSYDPDEPVTPAHPARETSSPGPRTQLAPLAEPGTAPSAVTAPDARRLRTVSLTFDDGPRPELNETLRSHLTAQGAAATFFFIGQSVKAAPKPCAATAADGHEIGGHSWSHADLSRASDERLEREMDRTTRVITEVTGRPPSHMRPPYGAVNSRVDRQAGVHQQSLLLWSVDSLDWKHRDVDRNLQEITTQCTRGAIVLMHEIHKASVATVPPLLDWFREHDYTLLTCCELGQNQLYAGKTYSRGPAHREA</sequence>
<dbReference type="SUPFAM" id="SSF88713">
    <property type="entry name" value="Glycoside hydrolase/deacetylase"/>
    <property type="match status" value="1"/>
</dbReference>
<dbReference type="GO" id="GO:0005975">
    <property type="term" value="P:carbohydrate metabolic process"/>
    <property type="evidence" value="ECO:0007669"/>
    <property type="project" value="InterPro"/>
</dbReference>
<protein>
    <recommendedName>
        <fullName evidence="4">NodB homology domain-containing protein</fullName>
    </recommendedName>
</protein>
<comment type="caution">
    <text evidence="5">The sequence shown here is derived from an EMBL/GenBank/DDBJ whole genome shotgun (WGS) entry which is preliminary data.</text>
</comment>
<dbReference type="PROSITE" id="PS51257">
    <property type="entry name" value="PROKAR_LIPOPROTEIN"/>
    <property type="match status" value="1"/>
</dbReference>
<evidence type="ECO:0000256" key="1">
    <source>
        <dbReference type="ARBA" id="ARBA00022723"/>
    </source>
</evidence>
<dbReference type="InterPro" id="IPR050248">
    <property type="entry name" value="Polysacc_deacetylase_ArnD"/>
</dbReference>
<dbReference type="PROSITE" id="PS51677">
    <property type="entry name" value="NODB"/>
    <property type="match status" value="1"/>
</dbReference>
<feature type="domain" description="NodB homology" evidence="4">
    <location>
        <begin position="337"/>
        <end position="514"/>
    </location>
</feature>
<evidence type="ECO:0000256" key="3">
    <source>
        <dbReference type="SAM" id="MobiDB-lite"/>
    </source>
</evidence>
<gene>
    <name evidence="5" type="ORF">D641_0100910</name>
</gene>
<keyword evidence="1" id="KW-0479">Metal-binding</keyword>
<dbReference type="Pfam" id="PF01522">
    <property type="entry name" value="Polysacc_deac_1"/>
    <property type="match status" value="1"/>
</dbReference>
<keyword evidence="6" id="KW-1185">Reference proteome</keyword>
<dbReference type="STRING" id="1249481.D641_0100910"/>
<organism evidence="5 6">
    <name type="scientific">Brachybacterium muris UCD-AY4</name>
    <dbReference type="NCBI Taxonomy" id="1249481"/>
    <lineage>
        <taxon>Bacteria</taxon>
        <taxon>Bacillati</taxon>
        <taxon>Actinomycetota</taxon>
        <taxon>Actinomycetes</taxon>
        <taxon>Micrococcales</taxon>
        <taxon>Dermabacteraceae</taxon>
        <taxon>Brachybacterium</taxon>
    </lineage>
</organism>
<dbReference type="PANTHER" id="PTHR10587">
    <property type="entry name" value="GLYCOSYL TRANSFERASE-RELATED"/>
    <property type="match status" value="1"/>
</dbReference>
<dbReference type="GO" id="GO:0046872">
    <property type="term" value="F:metal ion binding"/>
    <property type="evidence" value="ECO:0007669"/>
    <property type="project" value="UniProtKB-KW"/>
</dbReference>